<keyword evidence="3" id="KW-0251">Elongation factor</keyword>
<sequence length="155" mass="16291">MSRAFVKEDDADQGDDGLPERPVSPHPNLVTPEGLAAIEAELASLAAGLAAARIADDRMTAATLARDLRYWQKRRASAELVSAPTDGATVQFGSTVTILREDGRRQSYRIVGEDEADPNAGTVSHVSPLAQAVIGRSVGDEIAIAGQEAEIVAIS</sequence>
<dbReference type="EMBL" id="JAPKNK010000001">
    <property type="protein sequence ID" value="MCX5568143.1"/>
    <property type="molecule type" value="Genomic_DNA"/>
</dbReference>
<protein>
    <submittedName>
        <fullName evidence="3">Transcription elongation factor GreA</fullName>
    </submittedName>
</protein>
<dbReference type="PANTHER" id="PTHR30437:SF6">
    <property type="entry name" value="TRANSCRIPTION ELONGATION FACTOR GREB"/>
    <property type="match status" value="1"/>
</dbReference>
<dbReference type="NCBIfam" id="NF004973">
    <property type="entry name" value="PRK06342.1"/>
    <property type="match status" value="1"/>
</dbReference>
<reference evidence="3" key="1">
    <citation type="submission" date="2022-11" db="EMBL/GenBank/DDBJ databases">
        <title>Biodiversity and phylogenetic relationships of bacteria.</title>
        <authorList>
            <person name="Machado R.A.R."/>
            <person name="Bhat A."/>
            <person name="Loulou A."/>
            <person name="Kallel S."/>
        </authorList>
    </citation>
    <scope>NUCLEOTIDE SEQUENCE</scope>
    <source>
        <strain evidence="3">K-TC2</strain>
    </source>
</reference>
<dbReference type="PROSITE" id="PS00830">
    <property type="entry name" value="GREAB_2"/>
    <property type="match status" value="1"/>
</dbReference>
<dbReference type="InterPro" id="IPR023459">
    <property type="entry name" value="Tscrpt_elong_fac_GreA/B_fam"/>
</dbReference>
<evidence type="ECO:0000259" key="2">
    <source>
        <dbReference type="Pfam" id="PF01272"/>
    </source>
</evidence>
<dbReference type="Gene3D" id="3.10.50.30">
    <property type="entry name" value="Transcription elongation factor, GreA/GreB, C-terminal domain"/>
    <property type="match status" value="1"/>
</dbReference>
<keyword evidence="3" id="KW-0648">Protein biosynthesis</keyword>
<dbReference type="GO" id="GO:0003746">
    <property type="term" value="F:translation elongation factor activity"/>
    <property type="evidence" value="ECO:0007669"/>
    <property type="project" value="UniProtKB-KW"/>
</dbReference>
<dbReference type="SUPFAM" id="SSF54534">
    <property type="entry name" value="FKBP-like"/>
    <property type="match status" value="1"/>
</dbReference>
<evidence type="ECO:0000313" key="4">
    <source>
        <dbReference type="Proteomes" id="UP001144805"/>
    </source>
</evidence>
<evidence type="ECO:0000256" key="1">
    <source>
        <dbReference type="SAM" id="MobiDB-lite"/>
    </source>
</evidence>
<dbReference type="Pfam" id="PF01272">
    <property type="entry name" value="GreA_GreB"/>
    <property type="match status" value="1"/>
</dbReference>
<organism evidence="3 4">
    <name type="scientific">Kaistia nematophila</name>
    <dbReference type="NCBI Taxonomy" id="2994654"/>
    <lineage>
        <taxon>Bacteria</taxon>
        <taxon>Pseudomonadati</taxon>
        <taxon>Pseudomonadota</taxon>
        <taxon>Alphaproteobacteria</taxon>
        <taxon>Hyphomicrobiales</taxon>
        <taxon>Kaistiaceae</taxon>
        <taxon>Kaistia</taxon>
    </lineage>
</organism>
<feature type="domain" description="Transcription elongation factor GreA/GreB C-terminal" evidence="2">
    <location>
        <begin position="88"/>
        <end position="148"/>
    </location>
</feature>
<keyword evidence="4" id="KW-1185">Reference proteome</keyword>
<comment type="caution">
    <text evidence="3">The sequence shown here is derived from an EMBL/GenBank/DDBJ whole genome shotgun (WGS) entry which is preliminary data.</text>
</comment>
<accession>A0A9X3IJ73</accession>
<dbReference type="GO" id="GO:0003677">
    <property type="term" value="F:DNA binding"/>
    <property type="evidence" value="ECO:0007669"/>
    <property type="project" value="InterPro"/>
</dbReference>
<name>A0A9X3IJ73_9HYPH</name>
<gene>
    <name evidence="3" type="primary">greA</name>
    <name evidence="3" type="ORF">OSH07_02945</name>
</gene>
<dbReference type="RefSeq" id="WP_266337101.1">
    <property type="nucleotide sequence ID" value="NZ_JAPKNK010000001.1"/>
</dbReference>
<proteinExistence type="predicted"/>
<dbReference type="GO" id="GO:0032784">
    <property type="term" value="P:regulation of DNA-templated transcription elongation"/>
    <property type="evidence" value="ECO:0007669"/>
    <property type="project" value="InterPro"/>
</dbReference>
<dbReference type="Proteomes" id="UP001144805">
    <property type="component" value="Unassembled WGS sequence"/>
</dbReference>
<feature type="region of interest" description="Disordered" evidence="1">
    <location>
        <begin position="1"/>
        <end position="29"/>
    </location>
</feature>
<evidence type="ECO:0000313" key="3">
    <source>
        <dbReference type="EMBL" id="MCX5568143.1"/>
    </source>
</evidence>
<dbReference type="InterPro" id="IPR001437">
    <property type="entry name" value="Tscrpt_elong_fac_GreA/B_C"/>
</dbReference>
<dbReference type="InterPro" id="IPR036953">
    <property type="entry name" value="GreA/GreB_C_sf"/>
</dbReference>
<dbReference type="InterPro" id="IPR018151">
    <property type="entry name" value="TF_GreA/GreB_CS"/>
</dbReference>
<dbReference type="AlphaFoldDB" id="A0A9X3IJ73"/>
<dbReference type="GO" id="GO:0070063">
    <property type="term" value="F:RNA polymerase binding"/>
    <property type="evidence" value="ECO:0007669"/>
    <property type="project" value="InterPro"/>
</dbReference>
<dbReference type="GO" id="GO:0006354">
    <property type="term" value="P:DNA-templated transcription elongation"/>
    <property type="evidence" value="ECO:0007669"/>
    <property type="project" value="TreeGrafter"/>
</dbReference>
<dbReference type="PANTHER" id="PTHR30437">
    <property type="entry name" value="TRANSCRIPTION ELONGATION FACTOR GREA"/>
    <property type="match status" value="1"/>
</dbReference>